<protein>
    <submittedName>
        <fullName evidence="1">Uncharacterized protein</fullName>
    </submittedName>
</protein>
<dbReference type="EMBL" id="CAJNOG010009297">
    <property type="protein sequence ID" value="CAF1571540.1"/>
    <property type="molecule type" value="Genomic_DNA"/>
</dbReference>
<evidence type="ECO:0000313" key="2">
    <source>
        <dbReference type="Proteomes" id="UP000663845"/>
    </source>
</evidence>
<dbReference type="AlphaFoldDB" id="A0A815YJ82"/>
<sequence>NGCVVDRFDVDEKSGCVSNSFNDKTNVPTSNITWNSLFGLEEQPQQQQEEKQEDKNDL</sequence>
<name>A0A815YJ82_9BILA</name>
<feature type="non-terminal residue" evidence="1">
    <location>
        <position position="1"/>
    </location>
</feature>
<dbReference type="Proteomes" id="UP000663845">
    <property type="component" value="Unassembled WGS sequence"/>
</dbReference>
<evidence type="ECO:0000313" key="1">
    <source>
        <dbReference type="EMBL" id="CAF1571540.1"/>
    </source>
</evidence>
<feature type="non-terminal residue" evidence="1">
    <location>
        <position position="58"/>
    </location>
</feature>
<accession>A0A815YJ82</accession>
<comment type="caution">
    <text evidence="1">The sequence shown here is derived from an EMBL/GenBank/DDBJ whole genome shotgun (WGS) entry which is preliminary data.</text>
</comment>
<proteinExistence type="predicted"/>
<reference evidence="1" key="1">
    <citation type="submission" date="2021-02" db="EMBL/GenBank/DDBJ databases">
        <authorList>
            <person name="Nowell W R."/>
        </authorList>
    </citation>
    <scope>NUCLEOTIDE SEQUENCE</scope>
</reference>
<gene>
    <name evidence="1" type="ORF">JYZ213_LOCUS47375</name>
</gene>
<organism evidence="1 2">
    <name type="scientific">Adineta steineri</name>
    <dbReference type="NCBI Taxonomy" id="433720"/>
    <lineage>
        <taxon>Eukaryota</taxon>
        <taxon>Metazoa</taxon>
        <taxon>Spiralia</taxon>
        <taxon>Gnathifera</taxon>
        <taxon>Rotifera</taxon>
        <taxon>Eurotatoria</taxon>
        <taxon>Bdelloidea</taxon>
        <taxon>Adinetida</taxon>
        <taxon>Adinetidae</taxon>
        <taxon>Adineta</taxon>
    </lineage>
</organism>